<feature type="region of interest" description="Disordered" evidence="1">
    <location>
        <begin position="85"/>
        <end position="115"/>
    </location>
</feature>
<dbReference type="AlphaFoldDB" id="A0AAV9PBU9"/>
<accession>A0AAV9PBU9</accession>
<dbReference type="RefSeq" id="XP_064659849.1">
    <property type="nucleotide sequence ID" value="XM_064802488.1"/>
</dbReference>
<feature type="compositionally biased region" description="Acidic residues" evidence="1">
    <location>
        <begin position="96"/>
        <end position="106"/>
    </location>
</feature>
<dbReference type="GeneID" id="89926584"/>
<proteinExistence type="predicted"/>
<comment type="caution">
    <text evidence="2">The sequence shown here is derived from an EMBL/GenBank/DDBJ whole genome shotgun (WGS) entry which is preliminary data.</text>
</comment>
<dbReference type="EMBL" id="JAVRRT010000007">
    <property type="protein sequence ID" value="KAK5170651.1"/>
    <property type="molecule type" value="Genomic_DNA"/>
</dbReference>
<sequence length="203" mass="22631">MSIVERNEAALQRAHRSADAARARSTEDWVYIQQTEPDGPLESFEIPDEGRIEGAALSDVPATSLASARCACLQWVDRDEAGKGHWSISASQDSSAIEEDTSDDSDSPLSDSASTNRSTIHRYFHLARQVSIQRERLSELQADIEEMAMAHGDIDSSILSNHEKLAQALAIAQHDLFKQKIACRLEGLDPEMFRYRRISSHHN</sequence>
<evidence type="ECO:0000313" key="2">
    <source>
        <dbReference type="EMBL" id="KAK5170651.1"/>
    </source>
</evidence>
<dbReference type="Proteomes" id="UP001337655">
    <property type="component" value="Unassembled WGS sequence"/>
</dbReference>
<organism evidence="2 3">
    <name type="scientific">Saxophila tyrrhenica</name>
    <dbReference type="NCBI Taxonomy" id="1690608"/>
    <lineage>
        <taxon>Eukaryota</taxon>
        <taxon>Fungi</taxon>
        <taxon>Dikarya</taxon>
        <taxon>Ascomycota</taxon>
        <taxon>Pezizomycotina</taxon>
        <taxon>Dothideomycetes</taxon>
        <taxon>Dothideomycetidae</taxon>
        <taxon>Mycosphaerellales</taxon>
        <taxon>Extremaceae</taxon>
        <taxon>Saxophila</taxon>
    </lineage>
</organism>
<gene>
    <name evidence="2" type="ORF">LTR77_005240</name>
</gene>
<evidence type="ECO:0000256" key="1">
    <source>
        <dbReference type="SAM" id="MobiDB-lite"/>
    </source>
</evidence>
<keyword evidence="3" id="KW-1185">Reference proteome</keyword>
<reference evidence="2 3" key="1">
    <citation type="submission" date="2023-08" db="EMBL/GenBank/DDBJ databases">
        <title>Black Yeasts Isolated from many extreme environments.</title>
        <authorList>
            <person name="Coleine C."/>
            <person name="Stajich J.E."/>
            <person name="Selbmann L."/>
        </authorList>
    </citation>
    <scope>NUCLEOTIDE SEQUENCE [LARGE SCALE GENOMIC DNA]</scope>
    <source>
        <strain evidence="2 3">CCFEE 5935</strain>
    </source>
</reference>
<evidence type="ECO:0000313" key="3">
    <source>
        <dbReference type="Proteomes" id="UP001337655"/>
    </source>
</evidence>
<protein>
    <submittedName>
        <fullName evidence="2">Uncharacterized protein</fullName>
    </submittedName>
</protein>
<name>A0AAV9PBU9_9PEZI</name>